<sequence length="695" mass="77945">MKSVPPTPGFFALLFDQGDHFHLFHIVLQSSARLAGFALCVVGSISWGWMKLDKRGWIALLGCNFALFFSLFLVHILGSPARGGHHSFGEEISKLFDEEVGEDDARKSGTAQADLSEEECKLLNYFASITVDLHTVEDKWAVWSMVGGGKPGVGQQEQLSFTAIRYHSSFLCYAVCSIVQRTPAFRRRGGEILEWCLEELLLNPKVFDYYRYYWPEQVDGGGVFECRENIMWTGHVLHVACLYEMLTGDDKYSLSGGLRVQESDGVVSVSSCPQLALHLAACMRINRCGGVPCEPGLVFFQCQNHPFCSFTLLEGLGYFEKGFFDEEKRRFQKFAVEGMRAVVDTGGLKIACVTTKQNGTRFDEVYERERTILDERVEAGGSFKEEENDSDEEDIESPSMVLASLPFAHLGSDAWDLNYFYFWTTSVAAVRKIYFDFVKGKVDQLRTAGSWEVEREKKDVSCCCEGAKEGDGKQDVWNSPPPAVCCFGLNIPKSAWSSAIFPVLVQANDNENTEVIEAWLRENLRQERAGMVWLEESCEWSIGNTANYAMAIAMRNGSNCRAFHRGEEQGNAEGAQVTAVRPSNLSVWRCRKRKGAGTKALEIGFSGDSGTFVIERVGGRGIKVVTKLEEDIEGGGRKKELALTWEARKGGGVVIKAESLRSGEREAEEKKERDWVREERGGFEQRRHSFVVHYR</sequence>
<dbReference type="InterPro" id="IPR041411">
    <property type="entry name" value="Ldi"/>
</dbReference>
<accession>A0A9W7L4N5</accession>
<evidence type="ECO:0000256" key="1">
    <source>
        <dbReference type="SAM" id="Phobius"/>
    </source>
</evidence>
<dbReference type="AlphaFoldDB" id="A0A9W7L4N5"/>
<feature type="domain" description="Linalool dehydratase/isomerase" evidence="2">
    <location>
        <begin position="165"/>
        <end position="313"/>
    </location>
</feature>
<evidence type="ECO:0000313" key="4">
    <source>
        <dbReference type="Proteomes" id="UP001165065"/>
    </source>
</evidence>
<keyword evidence="4" id="KW-1185">Reference proteome</keyword>
<dbReference type="Proteomes" id="UP001165065">
    <property type="component" value="Unassembled WGS sequence"/>
</dbReference>
<dbReference type="OrthoDB" id="9979195at2759"/>
<feature type="transmembrane region" description="Helical" evidence="1">
    <location>
        <begin position="57"/>
        <end position="78"/>
    </location>
</feature>
<evidence type="ECO:0000313" key="3">
    <source>
        <dbReference type="EMBL" id="GMI32020.1"/>
    </source>
</evidence>
<organism evidence="3 4">
    <name type="scientific">Triparma columacea</name>
    <dbReference type="NCBI Taxonomy" id="722753"/>
    <lineage>
        <taxon>Eukaryota</taxon>
        <taxon>Sar</taxon>
        <taxon>Stramenopiles</taxon>
        <taxon>Ochrophyta</taxon>
        <taxon>Bolidophyceae</taxon>
        <taxon>Parmales</taxon>
        <taxon>Triparmaceae</taxon>
        <taxon>Triparma</taxon>
    </lineage>
</organism>
<dbReference type="EMBL" id="BRYA01000014">
    <property type="protein sequence ID" value="GMI32020.1"/>
    <property type="molecule type" value="Genomic_DNA"/>
</dbReference>
<keyword evidence="1" id="KW-0472">Membrane</keyword>
<proteinExistence type="predicted"/>
<gene>
    <name evidence="3" type="ORF">TrCOL_g2758</name>
</gene>
<protein>
    <recommendedName>
        <fullName evidence="2">Linalool dehydratase/isomerase domain-containing protein</fullName>
    </recommendedName>
</protein>
<reference evidence="4" key="1">
    <citation type="journal article" date="2023" name="Commun. Biol.">
        <title>Genome analysis of Parmales, the sister group of diatoms, reveals the evolutionary specialization of diatoms from phago-mixotrophs to photoautotrophs.</title>
        <authorList>
            <person name="Ban H."/>
            <person name="Sato S."/>
            <person name="Yoshikawa S."/>
            <person name="Yamada K."/>
            <person name="Nakamura Y."/>
            <person name="Ichinomiya M."/>
            <person name="Sato N."/>
            <person name="Blanc-Mathieu R."/>
            <person name="Endo H."/>
            <person name="Kuwata A."/>
            <person name="Ogata H."/>
        </authorList>
    </citation>
    <scope>NUCLEOTIDE SEQUENCE [LARGE SCALE GENOMIC DNA]</scope>
</reference>
<keyword evidence="1" id="KW-0812">Transmembrane</keyword>
<keyword evidence="1" id="KW-1133">Transmembrane helix</keyword>
<feature type="transmembrane region" description="Helical" evidence="1">
    <location>
        <begin position="20"/>
        <end position="45"/>
    </location>
</feature>
<comment type="caution">
    <text evidence="3">The sequence shown here is derived from an EMBL/GenBank/DDBJ whole genome shotgun (WGS) entry which is preliminary data.</text>
</comment>
<evidence type="ECO:0000259" key="2">
    <source>
        <dbReference type="Pfam" id="PF18566"/>
    </source>
</evidence>
<name>A0A9W7L4N5_9STRA</name>
<dbReference type="Pfam" id="PF18566">
    <property type="entry name" value="Ldi"/>
    <property type="match status" value="1"/>
</dbReference>